<dbReference type="AlphaFoldDB" id="A0A3E0WXG2"/>
<dbReference type="RefSeq" id="WP_116302112.1">
    <property type="nucleotide sequence ID" value="NZ_NFZV01000008.1"/>
</dbReference>
<comment type="caution">
    <text evidence="2">The sequence shown here is derived from an EMBL/GenBank/DDBJ whole genome shotgun (WGS) entry which is preliminary data.</text>
</comment>
<name>A0A3E0WXG2_9GAMM</name>
<evidence type="ECO:0000313" key="2">
    <source>
        <dbReference type="EMBL" id="RFA36853.1"/>
    </source>
</evidence>
<sequence>MYESFYGLTEKPFSIQPDPEFLFFSRRHSLACAMLEYGIRNRSGFSVISGEIGCGKTTLVRHLLTQLGADVRVGMVYNTHQDIADLLEWIMLAFEQPYEGLSQVAMYDRFQRFLIDEYAAGRRVLLIVDEAQNLNASALESLRMLSNINADKHQLLQILLVGQPQLNDMLQRPEMRQFAQRVAVQFFIPPFELPEVERYIRHRLKVAGRSAQLFTLKACEKIAEATNGIPRSINILCDTALVYGYSMEAEWIDDELIDEVLQDRATYGGALAAS</sequence>
<dbReference type="SUPFAM" id="SSF52540">
    <property type="entry name" value="P-loop containing nucleoside triphosphate hydrolases"/>
    <property type="match status" value="1"/>
</dbReference>
<dbReference type="OrthoDB" id="9780149at2"/>
<dbReference type="PANTHER" id="PTHR35894">
    <property type="entry name" value="GENERAL SECRETION PATHWAY PROTEIN A-RELATED"/>
    <property type="match status" value="1"/>
</dbReference>
<protein>
    <submittedName>
        <fullName evidence="2">General secretion pathway protein</fullName>
    </submittedName>
</protein>
<dbReference type="InterPro" id="IPR003593">
    <property type="entry name" value="AAA+_ATPase"/>
</dbReference>
<dbReference type="SMART" id="SM00382">
    <property type="entry name" value="AAA"/>
    <property type="match status" value="1"/>
</dbReference>
<dbReference type="GO" id="GO:0016887">
    <property type="term" value="F:ATP hydrolysis activity"/>
    <property type="evidence" value="ECO:0007669"/>
    <property type="project" value="InterPro"/>
</dbReference>
<dbReference type="InterPro" id="IPR027417">
    <property type="entry name" value="P-loop_NTPase"/>
</dbReference>
<evidence type="ECO:0000313" key="3">
    <source>
        <dbReference type="Proteomes" id="UP000256763"/>
    </source>
</evidence>
<evidence type="ECO:0000259" key="1">
    <source>
        <dbReference type="SMART" id="SM00382"/>
    </source>
</evidence>
<dbReference type="PANTHER" id="PTHR35894:SF1">
    <property type="entry name" value="PHOSPHORIBULOKINASE _ URIDINE KINASE FAMILY"/>
    <property type="match status" value="1"/>
</dbReference>
<dbReference type="Proteomes" id="UP000256763">
    <property type="component" value="Unassembled WGS sequence"/>
</dbReference>
<dbReference type="InterPro" id="IPR049945">
    <property type="entry name" value="AAA_22"/>
</dbReference>
<keyword evidence="3" id="KW-1185">Reference proteome</keyword>
<dbReference type="InterPro" id="IPR052026">
    <property type="entry name" value="ExeA_AAA_ATPase_DNA-bind"/>
</dbReference>
<accession>A0A3E0WXG2</accession>
<reference evidence="3" key="1">
    <citation type="submission" date="2017-05" db="EMBL/GenBank/DDBJ databases">
        <authorList>
            <person name="Sharma S."/>
            <person name="Sidhu C."/>
            <person name="Pinnaka A.K."/>
        </authorList>
    </citation>
    <scope>NUCLEOTIDE SEQUENCE [LARGE SCALE GENOMIC DNA]</scope>
    <source>
        <strain evidence="3">AK93</strain>
    </source>
</reference>
<organism evidence="2 3">
    <name type="scientific">Alkalilimnicola ehrlichii</name>
    <dbReference type="NCBI Taxonomy" id="351052"/>
    <lineage>
        <taxon>Bacteria</taxon>
        <taxon>Pseudomonadati</taxon>
        <taxon>Pseudomonadota</taxon>
        <taxon>Gammaproteobacteria</taxon>
        <taxon>Chromatiales</taxon>
        <taxon>Ectothiorhodospiraceae</taxon>
        <taxon>Alkalilimnicola</taxon>
    </lineage>
</organism>
<proteinExistence type="predicted"/>
<dbReference type="Pfam" id="PF13401">
    <property type="entry name" value="AAA_22"/>
    <property type="match status" value="1"/>
</dbReference>
<dbReference type="EMBL" id="NFZW01000008">
    <property type="protein sequence ID" value="RFA36853.1"/>
    <property type="molecule type" value="Genomic_DNA"/>
</dbReference>
<feature type="domain" description="AAA+ ATPase" evidence="1">
    <location>
        <begin position="42"/>
        <end position="192"/>
    </location>
</feature>
<dbReference type="Gene3D" id="3.40.50.300">
    <property type="entry name" value="P-loop containing nucleotide triphosphate hydrolases"/>
    <property type="match status" value="1"/>
</dbReference>
<gene>
    <name evidence="2" type="ORF">CAL65_10050</name>
</gene>